<evidence type="ECO:0000256" key="6">
    <source>
        <dbReference type="ARBA" id="ARBA00023163"/>
    </source>
</evidence>
<dbReference type="PANTHER" id="PTHR12949:SF0">
    <property type="entry name" value="DNA-DIRECTED RNA POLYMERASE III SUBUNIT RPC3"/>
    <property type="match status" value="1"/>
</dbReference>
<evidence type="ECO:0000256" key="9">
    <source>
        <dbReference type="RuleBase" id="RU367076"/>
    </source>
</evidence>
<feature type="domain" description="RNA polymerase III Rpc82 C -terminal" evidence="11">
    <location>
        <begin position="16"/>
        <end position="322"/>
    </location>
</feature>
<feature type="domain" description="DNA-directed RNA polymerase III subunit RPC3 winged-helix" evidence="12">
    <location>
        <begin position="351"/>
        <end position="424"/>
    </location>
</feature>
<dbReference type="OrthoDB" id="272392at2759"/>
<dbReference type="EMBL" id="LCWF01000165">
    <property type="protein sequence ID" value="KKY16219.1"/>
    <property type="molecule type" value="Genomic_DNA"/>
</dbReference>
<feature type="compositionally biased region" description="Polar residues" evidence="10">
    <location>
        <begin position="290"/>
        <end position="300"/>
    </location>
</feature>
<dbReference type="GO" id="GO:0003697">
    <property type="term" value="F:single-stranded DNA binding"/>
    <property type="evidence" value="ECO:0007669"/>
    <property type="project" value="UniProtKB-UniRule"/>
</dbReference>
<proteinExistence type="inferred from homology"/>
<evidence type="ECO:0000259" key="11">
    <source>
        <dbReference type="Pfam" id="PF05645"/>
    </source>
</evidence>
<reference evidence="13 14" key="2">
    <citation type="submission" date="2015-05" db="EMBL/GenBank/DDBJ databases">
        <authorList>
            <person name="Morales-Cruz A."/>
            <person name="Amrine K.C."/>
            <person name="Cantu D."/>
        </authorList>
    </citation>
    <scope>NUCLEOTIDE SEQUENCE [LARGE SCALE GENOMIC DNA]</scope>
    <source>
        <strain evidence="13">UCRPC4</strain>
    </source>
</reference>
<accession>A0A0G2E098</accession>
<dbReference type="GO" id="GO:0006351">
    <property type="term" value="P:DNA-templated transcription"/>
    <property type="evidence" value="ECO:0007669"/>
    <property type="project" value="InterPro"/>
</dbReference>
<dbReference type="Pfam" id="PF05645">
    <property type="entry name" value="RNA_pol_Rpc82"/>
    <property type="match status" value="1"/>
</dbReference>
<reference evidence="13 14" key="1">
    <citation type="submission" date="2015-05" db="EMBL/GenBank/DDBJ databases">
        <title>Distinctive expansion of gene families associated with plant cell wall degradation and secondary metabolism in the genomes of grapevine trunk pathogens.</title>
        <authorList>
            <person name="Lawrence D.P."/>
            <person name="Travadon R."/>
            <person name="Rolshausen P.E."/>
            <person name="Baumgartner K."/>
        </authorList>
    </citation>
    <scope>NUCLEOTIDE SEQUENCE [LARGE SCALE GENOMIC DNA]</scope>
    <source>
        <strain evidence="13">UCRPC4</strain>
    </source>
</reference>
<organism evidence="13 14">
    <name type="scientific">Phaeomoniella chlamydospora</name>
    <name type="common">Phaeoacremonium chlamydosporum</name>
    <dbReference type="NCBI Taxonomy" id="158046"/>
    <lineage>
        <taxon>Eukaryota</taxon>
        <taxon>Fungi</taxon>
        <taxon>Dikarya</taxon>
        <taxon>Ascomycota</taxon>
        <taxon>Pezizomycotina</taxon>
        <taxon>Eurotiomycetes</taxon>
        <taxon>Chaetothyriomycetidae</taxon>
        <taxon>Phaeomoniellales</taxon>
        <taxon>Phaeomoniellaceae</taxon>
        <taxon>Phaeomoniella</taxon>
    </lineage>
</organism>
<dbReference type="PANTHER" id="PTHR12949">
    <property type="entry name" value="RNA POLYMERASE III DNA DIRECTED -RELATED"/>
    <property type="match status" value="1"/>
</dbReference>
<dbReference type="InterPro" id="IPR039748">
    <property type="entry name" value="RPC3"/>
</dbReference>
<keyword evidence="7 9" id="KW-0539">Nucleus</keyword>
<protein>
    <recommendedName>
        <fullName evidence="4 9">DNA-directed RNA polymerase III subunit RPC3</fullName>
        <shortName evidence="9">RNA polymerase III subunit C3</shortName>
    </recommendedName>
</protein>
<evidence type="ECO:0000313" key="14">
    <source>
        <dbReference type="Proteomes" id="UP000053317"/>
    </source>
</evidence>
<sequence length="511" mass="58530">MNGETPKRNVDSLLTALERLAEADFIQKVRSAHFRNDADNRDEAERHVSSTQVMINAKGKKMQEEFDMAVDREIERRKESTFPRSTFHSRPINGLKRTADSSNDHHARKRSRLADGVAGDSHDANEADIGPAGDIIVQVNHSKFSVLMRNQRLVSLAEQTVGRPSAKVYRTALRQVEHATLRCRSQSALLAPGEPSDHSTPYIDVDNLVREVDPAKIQLGGTVAQVTSKQNDTSEPRVQPVVRRKRPPDHDRDHSEDEDVDEVDEHGNISEIDHDSEDEAADRAYRPNNHRLNGTYTNGNTSQYEKVMQHLHLLAEAPEGFLTLEYDGAIPSWQIDYDKLSAELRNQQLFSIIFDRFGNVALRLVRVMMKKGKLDEKSLQEIALMSAKDLRQTLAMLKAAGFLELQEVPRENQRQPSRTIYLWFYDADRVRRKVIEDLYKTMARILVRLKVERKKIQGVLDKADRTDVKGHEEELLSSGERQVLYRWRNIEEAMWGEVGRLDDLVTILRDF</sequence>
<feature type="region of interest" description="Disordered" evidence="10">
    <location>
        <begin position="222"/>
        <end position="300"/>
    </location>
</feature>
<dbReference type="AlphaFoldDB" id="A0A0G2E098"/>
<evidence type="ECO:0000259" key="12">
    <source>
        <dbReference type="Pfam" id="PF22536"/>
    </source>
</evidence>
<dbReference type="SUPFAM" id="SSF46785">
    <property type="entry name" value="Winged helix' DNA-binding domain"/>
    <property type="match status" value="1"/>
</dbReference>
<feature type="region of interest" description="Disordered" evidence="10">
    <location>
        <begin position="79"/>
        <end position="129"/>
    </location>
</feature>
<evidence type="ECO:0000256" key="5">
    <source>
        <dbReference type="ARBA" id="ARBA00022478"/>
    </source>
</evidence>
<comment type="subunit">
    <text evidence="3 9">Component of the RNA polymerase III (Pol III) complex consisting of 17 subunits.</text>
</comment>
<comment type="subcellular location">
    <subcellularLocation>
        <location evidence="1 9">Nucleus</location>
    </subcellularLocation>
</comment>
<dbReference type="InterPro" id="IPR036388">
    <property type="entry name" value="WH-like_DNA-bd_sf"/>
</dbReference>
<dbReference type="Pfam" id="PF22536">
    <property type="entry name" value="WHD_POLR3C"/>
    <property type="match status" value="1"/>
</dbReference>
<dbReference type="GO" id="GO:0005666">
    <property type="term" value="C:RNA polymerase III complex"/>
    <property type="evidence" value="ECO:0007669"/>
    <property type="project" value="UniProtKB-UniRule"/>
</dbReference>
<gene>
    <name evidence="13" type="ORF">UCRPC4_g05982</name>
</gene>
<keyword evidence="6 9" id="KW-0804">Transcription</keyword>
<evidence type="ECO:0000256" key="7">
    <source>
        <dbReference type="ARBA" id="ARBA00023242"/>
    </source>
</evidence>
<evidence type="ECO:0000256" key="1">
    <source>
        <dbReference type="ARBA" id="ARBA00004123"/>
    </source>
</evidence>
<comment type="similarity">
    <text evidence="2 9">Belongs to the RNA polymerase beta chain family.</text>
</comment>
<name>A0A0G2E098_PHACM</name>
<evidence type="ECO:0000256" key="2">
    <source>
        <dbReference type="ARBA" id="ARBA00006835"/>
    </source>
</evidence>
<dbReference type="InterPro" id="IPR036390">
    <property type="entry name" value="WH_DNA-bd_sf"/>
</dbReference>
<keyword evidence="14" id="KW-1185">Reference proteome</keyword>
<evidence type="ECO:0000256" key="10">
    <source>
        <dbReference type="SAM" id="MobiDB-lite"/>
    </source>
</evidence>
<evidence type="ECO:0000313" key="13">
    <source>
        <dbReference type="EMBL" id="KKY16219.1"/>
    </source>
</evidence>
<feature type="compositionally biased region" description="Polar residues" evidence="10">
    <location>
        <begin position="224"/>
        <end position="233"/>
    </location>
</feature>
<dbReference type="InterPro" id="IPR055207">
    <property type="entry name" value="POLR3C_WHD"/>
</dbReference>
<evidence type="ECO:0000256" key="8">
    <source>
        <dbReference type="ARBA" id="ARBA00025127"/>
    </source>
</evidence>
<dbReference type="Proteomes" id="UP000053317">
    <property type="component" value="Unassembled WGS sequence"/>
</dbReference>
<dbReference type="InterPro" id="IPR008806">
    <property type="entry name" value="RNA_pol_III_Rpc82_C"/>
</dbReference>
<dbReference type="Gene3D" id="1.10.10.10">
    <property type="entry name" value="Winged helix-like DNA-binding domain superfamily/Winged helix DNA-binding domain"/>
    <property type="match status" value="1"/>
</dbReference>
<evidence type="ECO:0000256" key="4">
    <source>
        <dbReference type="ARBA" id="ARBA00016689"/>
    </source>
</evidence>
<keyword evidence="5 9" id="KW-0240">DNA-directed RNA polymerase</keyword>
<comment type="caution">
    <text evidence="13">The sequence shown here is derived from an EMBL/GenBank/DDBJ whole genome shotgun (WGS) entry which is preliminary data.</text>
</comment>
<comment type="function">
    <text evidence="8 9">DNA-dependent RNA polymerase catalyzes the transcription of DNA into RNA using the four ribonucleoside triphosphates as substrates. Specific core component of RNA polymerase III which synthesizes small RNAs, such as 5S rRNA and tRNAs.</text>
</comment>
<evidence type="ECO:0000256" key="3">
    <source>
        <dbReference type="ARBA" id="ARBA00011206"/>
    </source>
</evidence>